<dbReference type="PROSITE" id="PS50048">
    <property type="entry name" value="ZN2_CY6_FUNGAL_2"/>
    <property type="match status" value="1"/>
</dbReference>
<dbReference type="InterPro" id="IPR036864">
    <property type="entry name" value="Zn2-C6_fun-type_DNA-bd_sf"/>
</dbReference>
<dbReference type="SUPFAM" id="SSF57701">
    <property type="entry name" value="Zn2/Cys6 DNA-binding domain"/>
    <property type="match status" value="1"/>
</dbReference>
<dbReference type="InterPro" id="IPR001138">
    <property type="entry name" value="Zn2Cys6_DnaBD"/>
</dbReference>
<dbReference type="GO" id="GO:0000981">
    <property type="term" value="F:DNA-binding transcription factor activity, RNA polymerase II-specific"/>
    <property type="evidence" value="ECO:0007669"/>
    <property type="project" value="InterPro"/>
</dbReference>
<sequence>MSSESATQDDPEQSATGGAIKRPAPRGTAFYPRKRAVAACQVCRARRTKCDNLKPSCSFCLKTGATCIQSPVDLSAFDQASLKILERLDDVEGLIRSIYTTHGLTEPGITQQSADGIRAVTLGPQSPATVLTALTETPHRIDYIVDNFFRFVHVKNPILDEIATRRMVPWTFMKCIDWSPTSCLSLLICALGFIATPFGPSENTKPETGEYSNAQACFQAAEKRMGGLIGSDDITSAQCLFLAGVYHMCIFQPFKAWRYFVQALASCQGFPFLRDNSDSGTARGCHNDTSAQLATLQQAIYWSAWKSEREVRGDVHLPDFRLSEQDRGFYPSFFPTPPAHRETPSSYDNSQPGAIHEQTAWYFYLAEISLRRLSSRVYKEILALHKEHPTGEFLAHMALAVPEYEAQLQEWTRSLPLPLSFDAPASEDDVCRFVLRGHALNFNELVYWSFGNAILDGELWFTVQNRPQGAYIIQLAERALCAHARRIEVNRPGFRHRHHGTWPMIRTCTRSALVLTGCALTLQRRQPRGNRPVIPHRWQELVTEVVDLLMYWERERAELREKRFVLEWALNMARESQPSASMEEQGGFRL</sequence>
<dbReference type="GO" id="GO:0008270">
    <property type="term" value="F:zinc ion binding"/>
    <property type="evidence" value="ECO:0007669"/>
    <property type="project" value="InterPro"/>
</dbReference>
<dbReference type="InterPro" id="IPR053181">
    <property type="entry name" value="EcdB-like_regulator"/>
</dbReference>
<dbReference type="Pfam" id="PF00172">
    <property type="entry name" value="Zn_clus"/>
    <property type="match status" value="1"/>
</dbReference>
<dbReference type="AlphaFoldDB" id="A0A6A6E634"/>
<dbReference type="InterPro" id="IPR007219">
    <property type="entry name" value="XnlR_reg_dom"/>
</dbReference>
<proteinExistence type="predicted"/>
<gene>
    <name evidence="5" type="ORF">K469DRAFT_739037</name>
</gene>
<evidence type="ECO:0000259" key="4">
    <source>
        <dbReference type="PROSITE" id="PS50048"/>
    </source>
</evidence>
<dbReference type="SMART" id="SM00066">
    <property type="entry name" value="GAL4"/>
    <property type="match status" value="1"/>
</dbReference>
<accession>A0A6A6E634</accession>
<dbReference type="PROSITE" id="PS00463">
    <property type="entry name" value="ZN2_CY6_FUNGAL_1"/>
    <property type="match status" value="1"/>
</dbReference>
<evidence type="ECO:0000313" key="6">
    <source>
        <dbReference type="Proteomes" id="UP000800200"/>
    </source>
</evidence>
<evidence type="ECO:0000256" key="3">
    <source>
        <dbReference type="SAM" id="MobiDB-lite"/>
    </source>
</evidence>
<protein>
    <recommendedName>
        <fullName evidence="4">Zn(2)-C6 fungal-type domain-containing protein</fullName>
    </recommendedName>
</protein>
<dbReference type="GO" id="GO:0006351">
    <property type="term" value="P:DNA-templated transcription"/>
    <property type="evidence" value="ECO:0007669"/>
    <property type="project" value="InterPro"/>
</dbReference>
<evidence type="ECO:0000256" key="2">
    <source>
        <dbReference type="ARBA" id="ARBA00023242"/>
    </source>
</evidence>
<evidence type="ECO:0000256" key="1">
    <source>
        <dbReference type="ARBA" id="ARBA00022723"/>
    </source>
</evidence>
<evidence type="ECO:0000313" key="5">
    <source>
        <dbReference type="EMBL" id="KAF2185326.1"/>
    </source>
</evidence>
<dbReference type="EMBL" id="ML994634">
    <property type="protein sequence ID" value="KAF2185326.1"/>
    <property type="molecule type" value="Genomic_DNA"/>
</dbReference>
<dbReference type="PANTHER" id="PTHR47785:SF5">
    <property type="entry name" value="ZN(II)2CYS6 TRANSCRIPTION FACTOR (EUROFUNG)"/>
    <property type="match status" value="1"/>
</dbReference>
<feature type="region of interest" description="Disordered" evidence="3">
    <location>
        <begin position="1"/>
        <end position="26"/>
    </location>
</feature>
<dbReference type="Pfam" id="PF04082">
    <property type="entry name" value="Fungal_trans"/>
    <property type="match status" value="1"/>
</dbReference>
<feature type="domain" description="Zn(2)-C6 fungal-type" evidence="4">
    <location>
        <begin position="39"/>
        <end position="69"/>
    </location>
</feature>
<keyword evidence="1" id="KW-0479">Metal-binding</keyword>
<dbReference type="CDD" id="cd00067">
    <property type="entry name" value="GAL4"/>
    <property type="match status" value="1"/>
</dbReference>
<dbReference type="GO" id="GO:0003677">
    <property type="term" value="F:DNA binding"/>
    <property type="evidence" value="ECO:0007669"/>
    <property type="project" value="InterPro"/>
</dbReference>
<organism evidence="5 6">
    <name type="scientific">Zopfia rhizophila CBS 207.26</name>
    <dbReference type="NCBI Taxonomy" id="1314779"/>
    <lineage>
        <taxon>Eukaryota</taxon>
        <taxon>Fungi</taxon>
        <taxon>Dikarya</taxon>
        <taxon>Ascomycota</taxon>
        <taxon>Pezizomycotina</taxon>
        <taxon>Dothideomycetes</taxon>
        <taxon>Dothideomycetes incertae sedis</taxon>
        <taxon>Zopfiaceae</taxon>
        <taxon>Zopfia</taxon>
    </lineage>
</organism>
<reference evidence="5" key="1">
    <citation type="journal article" date="2020" name="Stud. Mycol.">
        <title>101 Dothideomycetes genomes: a test case for predicting lifestyles and emergence of pathogens.</title>
        <authorList>
            <person name="Haridas S."/>
            <person name="Albert R."/>
            <person name="Binder M."/>
            <person name="Bloem J."/>
            <person name="Labutti K."/>
            <person name="Salamov A."/>
            <person name="Andreopoulos B."/>
            <person name="Baker S."/>
            <person name="Barry K."/>
            <person name="Bills G."/>
            <person name="Bluhm B."/>
            <person name="Cannon C."/>
            <person name="Castanera R."/>
            <person name="Culley D."/>
            <person name="Daum C."/>
            <person name="Ezra D."/>
            <person name="Gonzalez J."/>
            <person name="Henrissat B."/>
            <person name="Kuo A."/>
            <person name="Liang C."/>
            <person name="Lipzen A."/>
            <person name="Lutzoni F."/>
            <person name="Magnuson J."/>
            <person name="Mondo S."/>
            <person name="Nolan M."/>
            <person name="Ohm R."/>
            <person name="Pangilinan J."/>
            <person name="Park H.-J."/>
            <person name="Ramirez L."/>
            <person name="Alfaro M."/>
            <person name="Sun H."/>
            <person name="Tritt A."/>
            <person name="Yoshinaga Y."/>
            <person name="Zwiers L.-H."/>
            <person name="Turgeon B."/>
            <person name="Goodwin S."/>
            <person name="Spatafora J."/>
            <person name="Crous P."/>
            <person name="Grigoriev I."/>
        </authorList>
    </citation>
    <scope>NUCLEOTIDE SEQUENCE</scope>
    <source>
        <strain evidence="5">CBS 207.26</strain>
    </source>
</reference>
<dbReference type="OrthoDB" id="4356994at2759"/>
<name>A0A6A6E634_9PEZI</name>
<dbReference type="Gene3D" id="4.10.240.10">
    <property type="entry name" value="Zn(2)-C6 fungal-type DNA-binding domain"/>
    <property type="match status" value="1"/>
</dbReference>
<dbReference type="CDD" id="cd12148">
    <property type="entry name" value="fungal_TF_MHR"/>
    <property type="match status" value="1"/>
</dbReference>
<dbReference type="PANTHER" id="PTHR47785">
    <property type="entry name" value="ZN(II)2CYS6 TRANSCRIPTION FACTOR (EUROFUNG)-RELATED-RELATED"/>
    <property type="match status" value="1"/>
</dbReference>
<dbReference type="Proteomes" id="UP000800200">
    <property type="component" value="Unassembled WGS sequence"/>
</dbReference>
<keyword evidence="6" id="KW-1185">Reference proteome</keyword>
<keyword evidence="2" id="KW-0539">Nucleus</keyword>